<comment type="caution">
    <text evidence="4">The sequence shown here is derived from an EMBL/GenBank/DDBJ whole genome shotgun (WGS) entry which is preliminary data.</text>
</comment>
<dbReference type="SUPFAM" id="SSF51905">
    <property type="entry name" value="FAD/NAD(P)-binding domain"/>
    <property type="match status" value="1"/>
</dbReference>
<dbReference type="Gene3D" id="3.50.50.60">
    <property type="entry name" value="FAD/NAD(P)-binding domain"/>
    <property type="match status" value="1"/>
</dbReference>
<dbReference type="GO" id="GO:0055130">
    <property type="term" value="P:D-alanine catabolic process"/>
    <property type="evidence" value="ECO:0007669"/>
    <property type="project" value="TreeGrafter"/>
</dbReference>
<dbReference type="RefSeq" id="WP_171679320.1">
    <property type="nucleotide sequence ID" value="NZ_JABGBN010000001.1"/>
</dbReference>
<evidence type="ECO:0000259" key="3">
    <source>
        <dbReference type="Pfam" id="PF01266"/>
    </source>
</evidence>
<reference evidence="4 5" key="1">
    <citation type="submission" date="2020-05" db="EMBL/GenBank/DDBJ databases">
        <authorList>
            <person name="Niu N."/>
        </authorList>
    </citation>
    <scope>NUCLEOTIDE SEQUENCE [LARGE SCALE GENOMIC DNA]</scope>
    <source>
        <strain evidence="4 5">3340-03</strain>
    </source>
</reference>
<dbReference type="PANTHER" id="PTHR13847">
    <property type="entry name" value="SARCOSINE DEHYDROGENASE-RELATED"/>
    <property type="match status" value="1"/>
</dbReference>
<dbReference type="GO" id="GO:0005886">
    <property type="term" value="C:plasma membrane"/>
    <property type="evidence" value="ECO:0007669"/>
    <property type="project" value="TreeGrafter"/>
</dbReference>
<proteinExistence type="inferred from homology"/>
<dbReference type="InterPro" id="IPR006076">
    <property type="entry name" value="FAD-dep_OxRdtase"/>
</dbReference>
<dbReference type="GO" id="GO:0008718">
    <property type="term" value="F:D-amino-acid dehydrogenase activity"/>
    <property type="evidence" value="ECO:0007669"/>
    <property type="project" value="TreeGrafter"/>
</dbReference>
<accession>A0A849P1V2</accession>
<dbReference type="Pfam" id="PF01266">
    <property type="entry name" value="DAO"/>
    <property type="match status" value="1"/>
</dbReference>
<protein>
    <submittedName>
        <fullName evidence="4">FAD-binding oxidoreductase</fullName>
    </submittedName>
</protein>
<dbReference type="Proteomes" id="UP000537862">
    <property type="component" value="Unassembled WGS sequence"/>
</dbReference>
<dbReference type="Gene3D" id="3.30.9.10">
    <property type="entry name" value="D-Amino Acid Oxidase, subunit A, domain 2"/>
    <property type="match status" value="1"/>
</dbReference>
<dbReference type="PANTHER" id="PTHR13847:SF280">
    <property type="entry name" value="D-AMINO ACID DEHYDROGENASE"/>
    <property type="match status" value="1"/>
</dbReference>
<evidence type="ECO:0000313" key="5">
    <source>
        <dbReference type="Proteomes" id="UP000537862"/>
    </source>
</evidence>
<dbReference type="InterPro" id="IPR036188">
    <property type="entry name" value="FAD/NAD-bd_sf"/>
</dbReference>
<evidence type="ECO:0000256" key="1">
    <source>
        <dbReference type="ARBA" id="ARBA00009410"/>
    </source>
</evidence>
<feature type="domain" description="FAD dependent oxidoreductase" evidence="3">
    <location>
        <begin position="19"/>
        <end position="413"/>
    </location>
</feature>
<sequence>MPADLLTIEVDQQLPTETDVVIVGGGIIGIATAYELAKKGVRAIVVEKGIIADEQSSRNWGWCRKQNRDEKEIPLIKYSLMRWAEISEEIGADISFRATGVTYVSDKESDIAKWEAWNKMAKPYGMDCRMLSAQEAQQLAYGTEKAWIGGETSPSDGRAEPGIATTRLAEAARKLGVKIFQFCAARGVEVTNGQVSGVYTEKGFVKCSSAVCAGGAWSSLFLRRIGLSLPQASVYSTAFRTEEAPEFLKGNLSVPGLAIRRRLDGGYTLGLAAQGRMDVTPQGLRYAFKFLKMLQERRGNLKIGIGKTFFQGPEAFYGKWSFDEKSPFERYRKLSLEPDPTLVHRLMSVLEETFPLLKGVKVKEAWSGLIDSTPDGIPVISKVDEIRGLVVSSGYSGHGFGIGLGAGRLTADLVANDNPIVDATPFRFARLVDGSKIQRPGMM</sequence>
<keyword evidence="2" id="KW-0560">Oxidoreductase</keyword>
<comment type="similarity">
    <text evidence="1">Belongs to the DadA oxidoreductase family.</text>
</comment>
<gene>
    <name evidence="4" type="ORF">HKX39_00275</name>
</gene>
<evidence type="ECO:0000256" key="2">
    <source>
        <dbReference type="ARBA" id="ARBA00023002"/>
    </source>
</evidence>
<name>A0A849P1V2_9BURK</name>
<dbReference type="GO" id="GO:0005737">
    <property type="term" value="C:cytoplasm"/>
    <property type="evidence" value="ECO:0007669"/>
    <property type="project" value="TreeGrafter"/>
</dbReference>
<keyword evidence="5" id="KW-1185">Reference proteome</keyword>
<evidence type="ECO:0000313" key="4">
    <source>
        <dbReference type="EMBL" id="NOL50611.1"/>
    </source>
</evidence>
<organism evidence="4 5">
    <name type="scientific">Pelistega suis</name>
    <dbReference type="NCBI Taxonomy" id="1631957"/>
    <lineage>
        <taxon>Bacteria</taxon>
        <taxon>Pseudomonadati</taxon>
        <taxon>Pseudomonadota</taxon>
        <taxon>Betaproteobacteria</taxon>
        <taxon>Burkholderiales</taxon>
        <taxon>Alcaligenaceae</taxon>
        <taxon>Pelistega</taxon>
    </lineage>
</organism>
<dbReference type="AlphaFoldDB" id="A0A849P1V2"/>
<dbReference type="EMBL" id="JABGBN010000001">
    <property type="protein sequence ID" value="NOL50611.1"/>
    <property type="molecule type" value="Genomic_DNA"/>
</dbReference>